<protein>
    <submittedName>
        <fullName evidence="2">Uncharacterized protein</fullName>
    </submittedName>
</protein>
<dbReference type="RefSeq" id="XP_052941602.1">
    <property type="nucleotide sequence ID" value="XM_053091570.1"/>
</dbReference>
<reference evidence="2" key="1">
    <citation type="journal article" date="2022" name="G3 (Bethesda)">
        <title>High quality genome of the basidiomycete yeast Dioszegia hungarica PDD-24b-2 isolated from cloud water.</title>
        <authorList>
            <person name="Jarrige D."/>
            <person name="Haridas S."/>
            <person name="Bleykasten-Grosshans C."/>
            <person name="Joly M."/>
            <person name="Nadalig T."/>
            <person name="Sancelme M."/>
            <person name="Vuilleumier S."/>
            <person name="Grigoriev I.V."/>
            <person name="Amato P."/>
            <person name="Bringel F."/>
        </authorList>
    </citation>
    <scope>NUCLEOTIDE SEQUENCE</scope>
    <source>
        <strain evidence="2">PDD-24b-2</strain>
    </source>
</reference>
<feature type="compositionally biased region" description="Polar residues" evidence="1">
    <location>
        <begin position="51"/>
        <end position="60"/>
    </location>
</feature>
<proteinExistence type="predicted"/>
<dbReference type="AlphaFoldDB" id="A0AA38H0T1"/>
<dbReference type="EMBL" id="JAKWFO010000016">
    <property type="protein sequence ID" value="KAI9631825.1"/>
    <property type="molecule type" value="Genomic_DNA"/>
</dbReference>
<gene>
    <name evidence="2" type="ORF">MKK02DRAFT_41455</name>
</gene>
<feature type="region of interest" description="Disordered" evidence="1">
    <location>
        <begin position="26"/>
        <end position="151"/>
    </location>
</feature>
<evidence type="ECO:0000313" key="3">
    <source>
        <dbReference type="Proteomes" id="UP001164286"/>
    </source>
</evidence>
<comment type="caution">
    <text evidence="2">The sequence shown here is derived from an EMBL/GenBank/DDBJ whole genome shotgun (WGS) entry which is preliminary data.</text>
</comment>
<accession>A0AA38H0T1</accession>
<evidence type="ECO:0000256" key="1">
    <source>
        <dbReference type="SAM" id="MobiDB-lite"/>
    </source>
</evidence>
<dbReference type="Proteomes" id="UP001164286">
    <property type="component" value="Unassembled WGS sequence"/>
</dbReference>
<name>A0AA38H0T1_9TREE</name>
<organism evidence="2 3">
    <name type="scientific">Dioszegia hungarica</name>
    <dbReference type="NCBI Taxonomy" id="4972"/>
    <lineage>
        <taxon>Eukaryota</taxon>
        <taxon>Fungi</taxon>
        <taxon>Dikarya</taxon>
        <taxon>Basidiomycota</taxon>
        <taxon>Agaricomycotina</taxon>
        <taxon>Tremellomycetes</taxon>
        <taxon>Tremellales</taxon>
        <taxon>Bulleribasidiaceae</taxon>
        <taxon>Dioszegia</taxon>
    </lineage>
</organism>
<keyword evidence="3" id="KW-1185">Reference proteome</keyword>
<sequence>MSPATVCVIFLVIAIIGYIIFERGNDRDGMGRKSRSGTSSASSDPAYDTDNVPNTPSTGGSHYPSDYSADSGTDYATDREERPKPKGILRPPRSRSQRRESVSFPGETPATGVRLFEKKKKLADTGTDTEVEAEEYKDKPENPLGVPTAPRPHIESWLPRFRSSLAGEEFVQLLGFMDEVEVLVSKNWMTDEIHDGGVASEWLKRVMLDEWNASGRWGRVPSILAFCKELLMSGAIDISALAMAMYLDTSIRESPACPAGPIILMAFEKPPAAAITPDAAGEVLPHKLKPFQETRDTLLAKRDLLLGWFMLPYRCYDRDQWGFTGQRFLVTRSFSFQGVELLEGSLRVSLSQVEFQKNATFVLNVTIFVPESKVIQNIQALDTPYTGDPKDRDAYIAHRAPFKAAVEAAADYFRFTRSGGKKNGWDALWGPDAVMRCLHLAGPYIQEHFPVQSVEEKLRDDRIVHRRLIIRPAHPNSQVDPGNDSLDGPGEMYNLYTDLKEPILMQVNREAVFKAKSY</sequence>
<evidence type="ECO:0000313" key="2">
    <source>
        <dbReference type="EMBL" id="KAI9631825.1"/>
    </source>
</evidence>
<dbReference type="GeneID" id="77730775"/>